<protein>
    <submittedName>
        <fullName evidence="1">Uncharacterized protein</fullName>
    </submittedName>
</protein>
<evidence type="ECO:0000313" key="1">
    <source>
        <dbReference type="EMBL" id="CCO05439.1"/>
    </source>
</evidence>
<sequence length="37" mass="4216">MIFTKKAAAKSPFAVAFFMPVRIDKYSALYYNSIIVL</sequence>
<reference evidence="1 2" key="1">
    <citation type="journal article" date="2014" name="Int. J. Syst. Evol. Microbiol.">
        <title>Complete genome of a new Firmicutes species belonging to the dominant human colonic microbiota ('Ruminococcus bicirculans') reveals two chromosomes and a selective capacity to utilize plant glucans.</title>
        <authorList>
            <consortium name="NISC Comparative Sequencing Program"/>
            <person name="Wegmann U."/>
            <person name="Louis P."/>
            <person name="Goesmann A."/>
            <person name="Henrissat B."/>
            <person name="Duncan S.H."/>
            <person name="Flint H.J."/>
        </authorList>
    </citation>
    <scope>NUCLEOTIDE SEQUENCE [LARGE SCALE GENOMIC DNA]</scope>
    <source>
        <strain evidence="1 2">80/3</strain>
    </source>
</reference>
<name>A0ABP1WHU0_9FIRM</name>
<evidence type="ECO:0000313" key="2">
    <source>
        <dbReference type="Proteomes" id="UP000027600"/>
    </source>
</evidence>
<dbReference type="EMBL" id="HF545616">
    <property type="protein sequence ID" value="CCO05439.1"/>
    <property type="molecule type" value="Genomic_DNA"/>
</dbReference>
<organism evidence="1 2">
    <name type="scientific">Ruminococcus bicirculans</name>
    <name type="common">ex Wegman et al. 2014</name>
    <dbReference type="NCBI Taxonomy" id="1160721"/>
    <lineage>
        <taxon>Bacteria</taxon>
        <taxon>Bacillati</taxon>
        <taxon>Bacillota</taxon>
        <taxon>Clostridia</taxon>
        <taxon>Eubacteriales</taxon>
        <taxon>Oscillospiraceae</taxon>
        <taxon>Ruminococcus</taxon>
    </lineage>
</organism>
<gene>
    <name evidence="1" type="ORF">RBI_I01740</name>
</gene>
<accession>A0ABP1WHU0</accession>
<keyword evidence="2" id="KW-1185">Reference proteome</keyword>
<proteinExistence type="predicted"/>
<dbReference type="Proteomes" id="UP000027600">
    <property type="component" value="Chromosome I"/>
</dbReference>